<keyword evidence="3" id="KW-1185">Reference proteome</keyword>
<reference evidence="2 3" key="1">
    <citation type="submission" date="2018-05" db="EMBL/GenBank/DDBJ databases">
        <title>Genomic Encyclopedia of Type Strains, Phase IV (KMG-V): Genome sequencing to study the core and pangenomes of soil and plant-associated prokaryotes.</title>
        <authorList>
            <person name="Whitman W."/>
        </authorList>
    </citation>
    <scope>NUCLEOTIDE SEQUENCE [LARGE SCALE GENOMIC DNA]</scope>
    <source>
        <strain evidence="2 3">SIr-6563</strain>
    </source>
</reference>
<protein>
    <submittedName>
        <fullName evidence="2">Uncharacterized protein</fullName>
    </submittedName>
</protein>
<feature type="transmembrane region" description="Helical" evidence="1">
    <location>
        <begin position="286"/>
        <end position="319"/>
    </location>
</feature>
<dbReference type="Proteomes" id="UP000247515">
    <property type="component" value="Unassembled WGS sequence"/>
</dbReference>
<dbReference type="EMBL" id="QJJV01000014">
    <property type="protein sequence ID" value="PXX13922.1"/>
    <property type="molecule type" value="Genomic_DNA"/>
</dbReference>
<accession>A0ABX5MM50</accession>
<keyword evidence="1" id="KW-0472">Membrane</keyword>
<evidence type="ECO:0000313" key="2">
    <source>
        <dbReference type="EMBL" id="PXX13922.1"/>
    </source>
</evidence>
<organism evidence="2 3">
    <name type="scientific">Paraburkholderia tropica</name>
    <dbReference type="NCBI Taxonomy" id="92647"/>
    <lineage>
        <taxon>Bacteria</taxon>
        <taxon>Pseudomonadati</taxon>
        <taxon>Pseudomonadota</taxon>
        <taxon>Betaproteobacteria</taxon>
        <taxon>Burkholderiales</taxon>
        <taxon>Burkholderiaceae</taxon>
        <taxon>Paraburkholderia</taxon>
    </lineage>
</organism>
<dbReference type="RefSeq" id="WP_146230031.1">
    <property type="nucleotide sequence ID" value="NZ_QJJV01000014.1"/>
</dbReference>
<sequence length="373" mass="40677">MWTSKADASLKKGFDDAIEAAYGNGRDGELENLSDLFSPAALDGYQQALLAGLDGSSDATIDVAWIDKRPIAKLARSGAGAELGDMMLVVHERDLVGSIRKSRACLFEVKQSPGETIPPVPVTKGKSTENQFRILSAWPTLYGLKATGSNHTYLLQNVDTHPAVTIGGIAAHAWYVAVKPPSKSGAVTARPWMAAPAVRGVDFHHTLGDLFQACAQGNSLYHPVTKDMDVGREFVPGHTLQNPPSWDALINAIISVCNKYELPEHLFGPAPGKRYLRGPVRPRVSLALLAGLNGAALANALAGTSLAVSAVLCVLFVLYGRRMNRNPYRDFPFWRFDYVRRAMLSRRKHFPVLIFNVFHGDGEPVKESSPYWN</sequence>
<keyword evidence="1" id="KW-1133">Transmembrane helix</keyword>
<evidence type="ECO:0000313" key="3">
    <source>
        <dbReference type="Proteomes" id="UP000247515"/>
    </source>
</evidence>
<evidence type="ECO:0000256" key="1">
    <source>
        <dbReference type="SAM" id="Phobius"/>
    </source>
</evidence>
<name>A0ABX5MM50_9BURK</name>
<proteinExistence type="predicted"/>
<comment type="caution">
    <text evidence="2">The sequence shown here is derived from an EMBL/GenBank/DDBJ whole genome shotgun (WGS) entry which is preliminary data.</text>
</comment>
<gene>
    <name evidence="2" type="ORF">C7400_114180</name>
</gene>
<keyword evidence="1" id="KW-0812">Transmembrane</keyword>